<evidence type="ECO:0000256" key="1">
    <source>
        <dbReference type="SAM" id="MobiDB-lite"/>
    </source>
</evidence>
<feature type="domain" description="Helix-turn-helix" evidence="2">
    <location>
        <begin position="22"/>
        <end position="65"/>
    </location>
</feature>
<gene>
    <name evidence="3" type="ORF">FXF68_08660</name>
</gene>
<evidence type="ECO:0000313" key="4">
    <source>
        <dbReference type="Proteomes" id="UP000323505"/>
    </source>
</evidence>
<sequence>MTTSDRTDVTLPDPRKRPTIPVPEAGELLGLSRASAYEAANRGDIPTLRIGRRMVVPTARLLAMLGLDNGEAG</sequence>
<organism evidence="3 4">
    <name type="scientific">Actinomadura decatromicini</name>
    <dbReference type="NCBI Taxonomy" id="2604572"/>
    <lineage>
        <taxon>Bacteria</taxon>
        <taxon>Bacillati</taxon>
        <taxon>Actinomycetota</taxon>
        <taxon>Actinomycetes</taxon>
        <taxon>Streptosporangiales</taxon>
        <taxon>Thermomonosporaceae</taxon>
        <taxon>Actinomadura</taxon>
    </lineage>
</organism>
<feature type="compositionally biased region" description="Basic and acidic residues" evidence="1">
    <location>
        <begin position="1"/>
        <end position="16"/>
    </location>
</feature>
<accession>A0A5D3FRC4</accession>
<feature type="region of interest" description="Disordered" evidence="1">
    <location>
        <begin position="1"/>
        <end position="22"/>
    </location>
</feature>
<evidence type="ECO:0000259" key="2">
    <source>
        <dbReference type="Pfam" id="PF12728"/>
    </source>
</evidence>
<dbReference type="InterPro" id="IPR041657">
    <property type="entry name" value="HTH_17"/>
</dbReference>
<dbReference type="Pfam" id="PF12728">
    <property type="entry name" value="HTH_17"/>
    <property type="match status" value="1"/>
</dbReference>
<proteinExistence type="predicted"/>
<comment type="caution">
    <text evidence="3">The sequence shown here is derived from an EMBL/GenBank/DDBJ whole genome shotgun (WGS) entry which is preliminary data.</text>
</comment>
<dbReference type="AlphaFoldDB" id="A0A5D3FRC4"/>
<evidence type="ECO:0000313" key="3">
    <source>
        <dbReference type="EMBL" id="TYK50578.1"/>
    </source>
</evidence>
<protein>
    <submittedName>
        <fullName evidence="3">Helix-turn-helix domain-containing protein</fullName>
    </submittedName>
</protein>
<keyword evidence="4" id="KW-1185">Reference proteome</keyword>
<reference evidence="3 4" key="1">
    <citation type="submission" date="2019-08" db="EMBL/GenBank/DDBJ databases">
        <title>Actinomadura sp. nov. CYP1-5 isolated from mountain soil.</title>
        <authorList>
            <person name="Songsumanus A."/>
            <person name="Kuncharoen N."/>
            <person name="Kudo T."/>
            <person name="Yuki M."/>
            <person name="Igarashi Y."/>
            <person name="Tanasupawat S."/>
        </authorList>
    </citation>
    <scope>NUCLEOTIDE SEQUENCE [LARGE SCALE GENOMIC DNA]</scope>
    <source>
        <strain evidence="3 4">CYP1-5</strain>
    </source>
</reference>
<dbReference type="EMBL" id="VSRQ01000002">
    <property type="protein sequence ID" value="TYK50578.1"/>
    <property type="molecule type" value="Genomic_DNA"/>
</dbReference>
<name>A0A5D3FRC4_9ACTN</name>
<dbReference type="Proteomes" id="UP000323505">
    <property type="component" value="Unassembled WGS sequence"/>
</dbReference>
<dbReference type="RefSeq" id="WP_148758438.1">
    <property type="nucleotide sequence ID" value="NZ_VSRQ01000002.1"/>
</dbReference>